<evidence type="ECO:0000313" key="3">
    <source>
        <dbReference type="Proteomes" id="UP000631114"/>
    </source>
</evidence>
<comment type="caution">
    <text evidence="2">The sequence shown here is derived from an EMBL/GenBank/DDBJ whole genome shotgun (WGS) entry which is preliminary data.</text>
</comment>
<feature type="compositionally biased region" description="Basic and acidic residues" evidence="1">
    <location>
        <begin position="133"/>
        <end position="149"/>
    </location>
</feature>
<name>A0A835HIK0_9MAGN</name>
<dbReference type="Proteomes" id="UP000631114">
    <property type="component" value="Unassembled WGS sequence"/>
</dbReference>
<organism evidence="2 3">
    <name type="scientific">Coptis chinensis</name>
    <dbReference type="NCBI Taxonomy" id="261450"/>
    <lineage>
        <taxon>Eukaryota</taxon>
        <taxon>Viridiplantae</taxon>
        <taxon>Streptophyta</taxon>
        <taxon>Embryophyta</taxon>
        <taxon>Tracheophyta</taxon>
        <taxon>Spermatophyta</taxon>
        <taxon>Magnoliopsida</taxon>
        <taxon>Ranunculales</taxon>
        <taxon>Ranunculaceae</taxon>
        <taxon>Coptidoideae</taxon>
        <taxon>Coptis</taxon>
    </lineage>
</organism>
<keyword evidence="3" id="KW-1185">Reference proteome</keyword>
<evidence type="ECO:0000313" key="2">
    <source>
        <dbReference type="EMBL" id="KAF9600119.1"/>
    </source>
</evidence>
<evidence type="ECO:0000256" key="1">
    <source>
        <dbReference type="SAM" id="MobiDB-lite"/>
    </source>
</evidence>
<dbReference type="OrthoDB" id="1410009at2759"/>
<sequence>MISSLLVQWAKFHLSNGLPISYVYCLFRPSGQEKKMRNCSILLNLCPHNGGRLLYRWRTPSQSAALSGMRNLSMPHVSRKKTMSQMMTQGSCVPERLIPTRNLNPRRPDPVDMDEDEKEMLSASGLGWLTPGKESEKKSRGETLEEARRHASLRSGENLRHRN</sequence>
<accession>A0A835HIK0</accession>
<reference evidence="2 3" key="1">
    <citation type="submission" date="2020-10" db="EMBL/GenBank/DDBJ databases">
        <title>The Coptis chinensis genome and diversification of protoberbering-type alkaloids.</title>
        <authorList>
            <person name="Wang B."/>
            <person name="Shu S."/>
            <person name="Song C."/>
            <person name="Liu Y."/>
        </authorList>
    </citation>
    <scope>NUCLEOTIDE SEQUENCE [LARGE SCALE GENOMIC DNA]</scope>
    <source>
        <strain evidence="2">HL-2020</strain>
        <tissue evidence="2">Leaf</tissue>
    </source>
</reference>
<feature type="region of interest" description="Disordered" evidence="1">
    <location>
        <begin position="98"/>
        <end position="163"/>
    </location>
</feature>
<dbReference type="AlphaFoldDB" id="A0A835HIK0"/>
<proteinExistence type="predicted"/>
<gene>
    <name evidence="2" type="ORF">IFM89_003666</name>
</gene>
<dbReference type="EMBL" id="JADFTS010000006">
    <property type="protein sequence ID" value="KAF9600119.1"/>
    <property type="molecule type" value="Genomic_DNA"/>
</dbReference>
<protein>
    <submittedName>
        <fullName evidence="2">Uncharacterized protein</fullName>
    </submittedName>
</protein>